<dbReference type="Proteomes" id="UP000182945">
    <property type="component" value="Chromosome"/>
</dbReference>
<dbReference type="InterPro" id="IPR048125">
    <property type="entry name" value="CBS_CbpB"/>
</dbReference>
<dbReference type="EMBL" id="CP017962">
    <property type="protein sequence ID" value="APC48785.1"/>
    <property type="molecule type" value="Genomic_DNA"/>
</dbReference>
<dbReference type="InterPro" id="IPR000644">
    <property type="entry name" value="CBS_dom"/>
</dbReference>
<dbReference type="InterPro" id="IPR051257">
    <property type="entry name" value="Diverse_CBS-Domain"/>
</dbReference>
<evidence type="ECO:0000259" key="3">
    <source>
        <dbReference type="PROSITE" id="PS51371"/>
    </source>
</evidence>
<dbReference type="GeneID" id="71515034"/>
<dbReference type="PANTHER" id="PTHR43080">
    <property type="entry name" value="CBS DOMAIN-CONTAINING PROTEIN CBSX3, MITOCHONDRIAL"/>
    <property type="match status" value="1"/>
</dbReference>
<dbReference type="PROSITE" id="PS51371">
    <property type="entry name" value="CBS"/>
    <property type="match status" value="1"/>
</dbReference>
<evidence type="ECO:0000313" key="7">
    <source>
        <dbReference type="Proteomes" id="UP000621631"/>
    </source>
</evidence>
<gene>
    <name evidence="4" type="ORF">BME96_11555</name>
    <name evidence="5" type="ORF">IC602_17430</name>
</gene>
<dbReference type="EMBL" id="JACWEZ010000017">
    <property type="protein sequence ID" value="MBD1224397.1"/>
    <property type="molecule type" value="Genomic_DNA"/>
</dbReference>
<dbReference type="AlphaFoldDB" id="A0AAC9J307"/>
<feature type="domain" description="CBS" evidence="3">
    <location>
        <begin position="21"/>
        <end position="81"/>
    </location>
</feature>
<dbReference type="Pfam" id="PF00571">
    <property type="entry name" value="CBS"/>
    <property type="match status" value="2"/>
</dbReference>
<dbReference type="InterPro" id="IPR046342">
    <property type="entry name" value="CBS_dom_sf"/>
</dbReference>
<protein>
    <submittedName>
        <fullName evidence="5">CBS domain-containing protein</fullName>
    </submittedName>
</protein>
<accession>A0AAC9J307</accession>
<dbReference type="CDD" id="cd04643">
    <property type="entry name" value="CBS_pair_bac"/>
    <property type="match status" value="1"/>
</dbReference>
<evidence type="ECO:0000313" key="5">
    <source>
        <dbReference type="EMBL" id="MBD1224397.1"/>
    </source>
</evidence>
<reference evidence="5 7" key="2">
    <citation type="submission" date="2020-09" db="EMBL/GenBank/DDBJ databases">
        <title>Draft Genome Sequences of Oil-Oxidizing Bacteria Halomonas titanicae, Marinobacter lutaoensis, and Virgibacillus halodenitrificans Isolated from Highly Saline Environments.</title>
        <authorList>
            <person name="Grouzdev D.S."/>
            <person name="Sokolova D.S."/>
            <person name="Semenova E.M."/>
            <person name="Borzenkov I.A."/>
            <person name="Bidzhieva S.K."/>
            <person name="Poltaraus A.B."/>
            <person name="Nazina T.N."/>
        </authorList>
    </citation>
    <scope>NUCLEOTIDE SEQUENCE [LARGE SCALE GENOMIC DNA]</scope>
    <source>
        <strain evidence="5 7">VKM B-3472D</strain>
    </source>
</reference>
<name>A0AAC9J307_VIRHA</name>
<organism evidence="4 6">
    <name type="scientific">Virgibacillus halodenitrificans</name>
    <name type="common">Bacillus halodenitrificans</name>
    <dbReference type="NCBI Taxonomy" id="1482"/>
    <lineage>
        <taxon>Bacteria</taxon>
        <taxon>Bacillati</taxon>
        <taxon>Bacillota</taxon>
        <taxon>Bacilli</taxon>
        <taxon>Bacillales</taxon>
        <taxon>Bacillaceae</taxon>
        <taxon>Virgibacillus</taxon>
    </lineage>
</organism>
<keyword evidence="7" id="KW-1185">Reference proteome</keyword>
<reference evidence="4 6" key="1">
    <citation type="submission" date="2016-11" db="EMBL/GenBank/DDBJ databases">
        <title>Complete genome sequencing of Virgibacillus halodenitrificans PDB-F2.</title>
        <authorList>
            <person name="Sun Z."/>
            <person name="Zhou Y."/>
            <person name="Li H."/>
        </authorList>
    </citation>
    <scope>NUCLEOTIDE SEQUENCE [LARGE SCALE GENOMIC DNA]</scope>
    <source>
        <strain evidence="4 6">PDB-F2</strain>
    </source>
</reference>
<evidence type="ECO:0000313" key="6">
    <source>
        <dbReference type="Proteomes" id="UP000182945"/>
    </source>
</evidence>
<proteinExistence type="predicted"/>
<evidence type="ECO:0000313" key="4">
    <source>
        <dbReference type="EMBL" id="APC48785.1"/>
    </source>
</evidence>
<dbReference type="Proteomes" id="UP000621631">
    <property type="component" value="Unassembled WGS sequence"/>
</dbReference>
<dbReference type="PANTHER" id="PTHR43080:SF30">
    <property type="entry name" value="CYCLIC DI-AMP RECEPTOR B"/>
    <property type="match status" value="1"/>
</dbReference>
<dbReference type="Gene3D" id="3.10.580.10">
    <property type="entry name" value="CBS-domain"/>
    <property type="match status" value="1"/>
</dbReference>
<keyword evidence="1 2" id="KW-0129">CBS domain</keyword>
<evidence type="ECO:0000256" key="1">
    <source>
        <dbReference type="ARBA" id="ARBA00023122"/>
    </source>
</evidence>
<dbReference type="KEGG" id="vhl:BME96_11555"/>
<dbReference type="SUPFAM" id="SSF54631">
    <property type="entry name" value="CBS-domain pair"/>
    <property type="match status" value="1"/>
</dbReference>
<dbReference type="NCBIfam" id="NF041630">
    <property type="entry name" value="CBS_CbpB"/>
    <property type="match status" value="1"/>
</dbReference>
<sequence length="151" mass="16927">MSMIQDQGNMQLTEVLVGDLMISSEKVAHVQINNPLEHALLVLVKSGYSAVPVLDSTYKLVGTIGKTIILNQILGLERFEFEKLSTMRVQEVLNEDIPCLTKEATLMEGLNAVINHPFVCVADKEGYFDGILTRRAILKQLKKNIYTSKYE</sequence>
<dbReference type="RefSeq" id="WP_019376075.1">
    <property type="nucleotide sequence ID" value="NZ_CP017962.1"/>
</dbReference>
<evidence type="ECO:0000256" key="2">
    <source>
        <dbReference type="PROSITE-ProRule" id="PRU00703"/>
    </source>
</evidence>